<dbReference type="AlphaFoldDB" id="A0AAD1MFD4"/>
<dbReference type="GO" id="GO:0050660">
    <property type="term" value="F:flavin adenine dinucleotide binding"/>
    <property type="evidence" value="ECO:0007669"/>
    <property type="project" value="InterPro"/>
</dbReference>
<evidence type="ECO:0000256" key="1">
    <source>
        <dbReference type="ARBA" id="ARBA00001974"/>
    </source>
</evidence>
<dbReference type="PANTHER" id="PTHR11552">
    <property type="entry name" value="GLUCOSE-METHANOL-CHOLINE GMC OXIDOREDUCTASE"/>
    <property type="match status" value="1"/>
</dbReference>
<evidence type="ECO:0000256" key="4">
    <source>
        <dbReference type="ARBA" id="ARBA00022827"/>
    </source>
</evidence>
<organism evidence="8 9">
    <name type="scientific">Mycolicibacter terrae</name>
    <dbReference type="NCBI Taxonomy" id="1788"/>
    <lineage>
        <taxon>Bacteria</taxon>
        <taxon>Bacillati</taxon>
        <taxon>Actinomycetota</taxon>
        <taxon>Actinomycetes</taxon>
        <taxon>Mycobacteriales</taxon>
        <taxon>Mycobacteriaceae</taxon>
        <taxon>Mycolicibacter</taxon>
    </lineage>
</organism>
<dbReference type="PANTHER" id="PTHR11552:SF147">
    <property type="entry name" value="CHOLINE DEHYDROGENASE, MITOCHONDRIAL"/>
    <property type="match status" value="1"/>
</dbReference>
<dbReference type="Proteomes" id="UP000467636">
    <property type="component" value="Chromosome"/>
</dbReference>
<proteinExistence type="inferred from homology"/>
<dbReference type="InterPro" id="IPR036188">
    <property type="entry name" value="FAD/NAD-bd_sf"/>
</dbReference>
<dbReference type="InterPro" id="IPR000172">
    <property type="entry name" value="GMC_OxRdtase_N"/>
</dbReference>
<dbReference type="RefSeq" id="WP_085261802.1">
    <property type="nucleotide sequence ID" value="NZ_AP022564.1"/>
</dbReference>
<dbReference type="InterPro" id="IPR012132">
    <property type="entry name" value="GMC_OxRdtase"/>
</dbReference>
<evidence type="ECO:0000313" key="8">
    <source>
        <dbReference type="EMBL" id="BBX21313.1"/>
    </source>
</evidence>
<dbReference type="InterPro" id="IPR023978">
    <property type="entry name" value="GMC_oxidoreductase_bact"/>
</dbReference>
<dbReference type="Pfam" id="PF00732">
    <property type="entry name" value="GMC_oxred_N"/>
    <property type="match status" value="1"/>
</dbReference>
<keyword evidence="4 5" id="KW-0274">FAD</keyword>
<dbReference type="Gene3D" id="3.30.410.40">
    <property type="match status" value="1"/>
</dbReference>
<reference evidence="8 9" key="1">
    <citation type="journal article" date="2019" name="Emerg. Microbes Infect.">
        <title>Comprehensive subspecies identification of 175 nontuberculous mycobacteria species based on 7547 genomic profiles.</title>
        <authorList>
            <person name="Matsumoto Y."/>
            <person name="Kinjo T."/>
            <person name="Motooka D."/>
            <person name="Nabeya D."/>
            <person name="Jung N."/>
            <person name="Uechi K."/>
            <person name="Horii T."/>
            <person name="Iida T."/>
            <person name="Fujita J."/>
            <person name="Nakamura S."/>
        </authorList>
    </citation>
    <scope>NUCLEOTIDE SEQUENCE [LARGE SCALE GENOMIC DNA]</scope>
    <source>
        <strain evidence="8 9">JCM 12143</strain>
    </source>
</reference>
<dbReference type="SUPFAM" id="SSF51905">
    <property type="entry name" value="FAD/NAD(P)-binding domain"/>
    <property type="match status" value="1"/>
</dbReference>
<sequence>MTGSVVHSDVLVVGAGSAGAIVAERLSTDPACMVTVLEAGFGLADPALAMQTANGRRLPIGPASRLVRRYEAALIGRVGQLTTIVRGATIGGSGAVNGGYFCRGLPADFNAWPAGWSWPDVLESFRSIETDLDFRGDQHGDSGPIPVQRTHEMCDGTKYFIDAVQRCGFGWISDLNDATMTSLPGVGAVPLNIVDGVRAGPGAAYLVPALQRPNLTVLTETSALRVEIGRDRARAVHAIGPSGPVRLTADRIVLCAGAIESAHLLMLSGVGPEAMLRQAGIGVLAELPVGRHCADHPEWLVAADWPGTPDRPVLEAVLCDGDLEIRPYSAGFATMVDGGGPAGPPEIGVALMAPLARGRLTLVSGDPRVSPRIEHRYDTEPDDLAVLRRGVALVAEMLGLRADAAAPRWSTSQHLCGSAPMGSDADEVAVVDEQCRVRGIEGLWVIDGAVLPRIPSRGPHATIAMLAHRAAEFVRAQERSR</sequence>
<dbReference type="PIRSF" id="PIRSF000137">
    <property type="entry name" value="Alcohol_oxidase"/>
    <property type="match status" value="1"/>
</dbReference>
<dbReference type="SUPFAM" id="SSF54373">
    <property type="entry name" value="FAD-linked reductases, C-terminal domain"/>
    <property type="match status" value="1"/>
</dbReference>
<comment type="cofactor">
    <cofactor evidence="1 5">
        <name>FAD</name>
        <dbReference type="ChEBI" id="CHEBI:57692"/>
    </cofactor>
</comment>
<feature type="binding site" evidence="5">
    <location>
        <position position="448"/>
    </location>
    <ligand>
        <name>FAD</name>
        <dbReference type="ChEBI" id="CHEBI:57692"/>
    </ligand>
</feature>
<dbReference type="Gene3D" id="3.50.50.60">
    <property type="entry name" value="FAD/NAD(P)-binding domain"/>
    <property type="match status" value="1"/>
</dbReference>
<accession>A0AAD1MFD4</accession>
<evidence type="ECO:0000259" key="6">
    <source>
        <dbReference type="Pfam" id="PF00732"/>
    </source>
</evidence>
<dbReference type="NCBIfam" id="TIGR03970">
    <property type="entry name" value="Rv0697"/>
    <property type="match status" value="1"/>
</dbReference>
<feature type="domain" description="Glucose-methanol-choline oxidoreductase N-terminal" evidence="6">
    <location>
        <begin position="9"/>
        <end position="298"/>
    </location>
</feature>
<comment type="similarity">
    <text evidence="2">Belongs to the GMC oxidoreductase family.</text>
</comment>
<dbReference type="InterPro" id="IPR007867">
    <property type="entry name" value="GMC_OxRtase_C"/>
</dbReference>
<protein>
    <submittedName>
        <fullName evidence="8">Dehydrogenase</fullName>
    </submittedName>
</protein>
<keyword evidence="3" id="KW-0285">Flavoprotein</keyword>
<feature type="domain" description="Glucose-methanol-choline oxidoreductase C-terminal" evidence="7">
    <location>
        <begin position="354"/>
        <end position="467"/>
    </location>
</feature>
<dbReference type="Pfam" id="PF05199">
    <property type="entry name" value="GMC_oxred_C"/>
    <property type="match status" value="1"/>
</dbReference>
<gene>
    <name evidence="8" type="ORF">MTER_07240</name>
</gene>
<dbReference type="GO" id="GO:0016614">
    <property type="term" value="F:oxidoreductase activity, acting on CH-OH group of donors"/>
    <property type="evidence" value="ECO:0007669"/>
    <property type="project" value="InterPro"/>
</dbReference>
<name>A0AAD1MFD4_9MYCO</name>
<evidence type="ECO:0000256" key="5">
    <source>
        <dbReference type="PIRSR" id="PIRSR000137-2"/>
    </source>
</evidence>
<evidence type="ECO:0000256" key="2">
    <source>
        <dbReference type="ARBA" id="ARBA00010790"/>
    </source>
</evidence>
<keyword evidence="9" id="KW-1185">Reference proteome</keyword>
<evidence type="ECO:0000256" key="3">
    <source>
        <dbReference type="ARBA" id="ARBA00022630"/>
    </source>
</evidence>
<evidence type="ECO:0000259" key="7">
    <source>
        <dbReference type="Pfam" id="PF05199"/>
    </source>
</evidence>
<evidence type="ECO:0000313" key="9">
    <source>
        <dbReference type="Proteomes" id="UP000467636"/>
    </source>
</evidence>
<dbReference type="EMBL" id="AP022564">
    <property type="protein sequence ID" value="BBX21313.1"/>
    <property type="molecule type" value="Genomic_DNA"/>
</dbReference>